<gene>
    <name evidence="8" type="ORF">BHAP_1252</name>
</gene>
<keyword evidence="9" id="KW-1185">Reference proteome</keyword>
<evidence type="ECO:0000256" key="2">
    <source>
        <dbReference type="ARBA" id="ARBA00012438"/>
    </source>
</evidence>
<name>A0A261FYN9_9BIFI</name>
<dbReference type="EC" id="2.7.13.3" evidence="2"/>
<comment type="caution">
    <text evidence="8">The sequence shown here is derived from an EMBL/GenBank/DDBJ whole genome shotgun (WGS) entry which is preliminary data.</text>
</comment>
<feature type="transmembrane region" description="Helical" evidence="7">
    <location>
        <begin position="92"/>
        <end position="111"/>
    </location>
</feature>
<keyword evidence="7" id="KW-1133">Transmembrane helix</keyword>
<dbReference type="InterPro" id="IPR050482">
    <property type="entry name" value="Sensor_HK_TwoCompSys"/>
</dbReference>
<feature type="transmembrane region" description="Helical" evidence="7">
    <location>
        <begin position="207"/>
        <end position="227"/>
    </location>
</feature>
<evidence type="ECO:0000313" key="9">
    <source>
        <dbReference type="Proteomes" id="UP000216074"/>
    </source>
</evidence>
<dbReference type="EMBL" id="MWWY01000025">
    <property type="protein sequence ID" value="OZG64085.1"/>
    <property type="molecule type" value="Genomic_DNA"/>
</dbReference>
<accession>A0A261FYN9</accession>
<keyword evidence="4 8" id="KW-0418">Kinase</keyword>
<keyword evidence="3" id="KW-0808">Transferase</keyword>
<feature type="region of interest" description="Disordered" evidence="6">
    <location>
        <begin position="430"/>
        <end position="456"/>
    </location>
</feature>
<evidence type="ECO:0000256" key="7">
    <source>
        <dbReference type="SAM" id="Phobius"/>
    </source>
</evidence>
<dbReference type="Proteomes" id="UP000216074">
    <property type="component" value="Unassembled WGS sequence"/>
</dbReference>
<organism evidence="8 9">
    <name type="scientific">Bifidobacterium hapali</name>
    <dbReference type="NCBI Taxonomy" id="1630172"/>
    <lineage>
        <taxon>Bacteria</taxon>
        <taxon>Bacillati</taxon>
        <taxon>Actinomycetota</taxon>
        <taxon>Actinomycetes</taxon>
        <taxon>Bifidobacteriales</taxon>
        <taxon>Bifidobacteriaceae</taxon>
        <taxon>Bifidobacterium</taxon>
    </lineage>
</organism>
<dbReference type="PANTHER" id="PTHR24421">
    <property type="entry name" value="NITRATE/NITRITE SENSOR PROTEIN NARX-RELATED"/>
    <property type="match status" value="1"/>
</dbReference>
<evidence type="ECO:0000256" key="3">
    <source>
        <dbReference type="ARBA" id="ARBA00022679"/>
    </source>
</evidence>
<dbReference type="AlphaFoldDB" id="A0A261FYN9"/>
<dbReference type="GO" id="GO:0000160">
    <property type="term" value="P:phosphorelay signal transduction system"/>
    <property type="evidence" value="ECO:0007669"/>
    <property type="project" value="UniProtKB-KW"/>
</dbReference>
<evidence type="ECO:0000313" key="8">
    <source>
        <dbReference type="EMBL" id="OZG64085.1"/>
    </source>
</evidence>
<keyword evidence="7" id="KW-0812">Transmembrane</keyword>
<evidence type="ECO:0000256" key="5">
    <source>
        <dbReference type="ARBA" id="ARBA00023012"/>
    </source>
</evidence>
<keyword evidence="7" id="KW-0472">Membrane</keyword>
<dbReference type="PANTHER" id="PTHR24421:SF10">
    <property type="entry name" value="NITRATE_NITRITE SENSOR PROTEIN NARQ"/>
    <property type="match status" value="1"/>
</dbReference>
<dbReference type="InterPro" id="IPR036890">
    <property type="entry name" value="HATPase_C_sf"/>
</dbReference>
<keyword evidence="5" id="KW-0902">Two-component regulatory system</keyword>
<comment type="catalytic activity">
    <reaction evidence="1">
        <text>ATP + protein L-histidine = ADP + protein N-phospho-L-histidine.</text>
        <dbReference type="EC" id="2.7.13.3"/>
    </reaction>
</comment>
<feature type="transmembrane region" description="Helical" evidence="7">
    <location>
        <begin position="59"/>
        <end position="80"/>
    </location>
</feature>
<dbReference type="GO" id="GO:0004673">
    <property type="term" value="F:protein histidine kinase activity"/>
    <property type="evidence" value="ECO:0007669"/>
    <property type="project" value="UniProtKB-EC"/>
</dbReference>
<evidence type="ECO:0000256" key="6">
    <source>
        <dbReference type="SAM" id="MobiDB-lite"/>
    </source>
</evidence>
<dbReference type="Gene3D" id="3.30.565.10">
    <property type="entry name" value="Histidine kinase-like ATPase, C-terminal domain"/>
    <property type="match status" value="1"/>
</dbReference>
<proteinExistence type="predicted"/>
<feature type="transmembrane region" description="Helical" evidence="7">
    <location>
        <begin position="118"/>
        <end position="146"/>
    </location>
</feature>
<evidence type="ECO:0000256" key="4">
    <source>
        <dbReference type="ARBA" id="ARBA00022777"/>
    </source>
</evidence>
<protein>
    <recommendedName>
        <fullName evidence="2">histidine kinase</fullName>
        <ecNumber evidence="2">2.7.13.3</ecNumber>
    </recommendedName>
</protein>
<sequence length="505" mass="54914">MDIIRCPFGQYTNAHIRPHVQWRITLQCRYSTTMTFPAIRSLLVPTNDDDEVPVRTRRWLSVPMIVCAIFACLLQVSLAAQPQLDSPHGAIYVWYVFATFLAFAFPFILLMRSTRPESVFWISLAIVIVFPYDPLLMLMALTALVARRSDTARTVRAIAGAVPAAVWAQVRDSLQPADASLWHMLFAKPNTGVNGEPIMLLAEEPTIIATATVVAIISVAVAVLLGLHIRSRARLRQADAQTQAAQHHVQHLQSDLNSQKLVDAIAAEAHDTLAHSLSLIALNASALQAEANRLASHADSSTADSLASIVSTADELRRQSAGALDEAHAIIDMLRHPQQAWEQLAPSDDTSLTRNSLEALITDTRQTGVSVNTWIDIRQLDELDEATGKIAYRSIQEGMTNALRHAPGMPVSLEVKAKPSDGIHIHVSNPVAAPPSQAPAANIPAPARSAASTSSEHSRRIGVGLSALAARVQAVGGTCRYGFDNRRIFHLDVTLPWHRNANALA</sequence>
<reference evidence="8 9" key="1">
    <citation type="journal article" date="2017" name="BMC Genomics">
        <title>Comparative genomic and phylogenomic analyses of the Bifidobacteriaceae family.</title>
        <authorList>
            <person name="Lugli G.A."/>
            <person name="Milani C."/>
            <person name="Turroni F."/>
            <person name="Duranti S."/>
            <person name="Mancabelli L."/>
            <person name="Mangifesta M."/>
            <person name="Ferrario C."/>
            <person name="Modesto M."/>
            <person name="Mattarelli P."/>
            <person name="Jiri K."/>
            <person name="van Sinderen D."/>
            <person name="Ventura M."/>
        </authorList>
    </citation>
    <scope>NUCLEOTIDE SEQUENCE [LARGE SCALE GENOMIC DNA]</scope>
    <source>
        <strain evidence="8 9">DSM 100202</strain>
    </source>
</reference>
<feature type="compositionally biased region" description="Low complexity" evidence="6">
    <location>
        <begin position="438"/>
        <end position="455"/>
    </location>
</feature>
<evidence type="ECO:0000256" key="1">
    <source>
        <dbReference type="ARBA" id="ARBA00000085"/>
    </source>
</evidence>